<evidence type="ECO:0000313" key="2">
    <source>
        <dbReference type="Proteomes" id="UP001054902"/>
    </source>
</evidence>
<evidence type="ECO:0000313" key="1">
    <source>
        <dbReference type="EMBL" id="GFH47641.1"/>
    </source>
</evidence>
<reference evidence="1 2" key="1">
    <citation type="journal article" date="2021" name="Sci. Rep.">
        <title>The genome of the diatom Chaetoceros tenuissimus carries an ancient integrated fragment of an extant virus.</title>
        <authorList>
            <person name="Hongo Y."/>
            <person name="Kimura K."/>
            <person name="Takaki Y."/>
            <person name="Yoshida Y."/>
            <person name="Baba S."/>
            <person name="Kobayashi G."/>
            <person name="Nagasaki K."/>
            <person name="Hano T."/>
            <person name="Tomaru Y."/>
        </authorList>
    </citation>
    <scope>NUCLEOTIDE SEQUENCE [LARGE SCALE GENOMIC DNA]</scope>
    <source>
        <strain evidence="1 2">NIES-3715</strain>
    </source>
</reference>
<dbReference type="PANTHER" id="PTHR46586:SF3">
    <property type="entry name" value="ANKYRIN REPEAT-CONTAINING PROTEIN"/>
    <property type="match status" value="1"/>
</dbReference>
<dbReference type="Gene3D" id="1.25.40.20">
    <property type="entry name" value="Ankyrin repeat-containing domain"/>
    <property type="match status" value="1"/>
</dbReference>
<comment type="caution">
    <text evidence="1">The sequence shown here is derived from an EMBL/GenBank/DDBJ whole genome shotgun (WGS) entry which is preliminary data.</text>
</comment>
<dbReference type="SUPFAM" id="SSF140860">
    <property type="entry name" value="Pseudo ankyrin repeat-like"/>
    <property type="match status" value="1"/>
</dbReference>
<proteinExistence type="predicted"/>
<organism evidence="1 2">
    <name type="scientific">Chaetoceros tenuissimus</name>
    <dbReference type="NCBI Taxonomy" id="426638"/>
    <lineage>
        <taxon>Eukaryota</taxon>
        <taxon>Sar</taxon>
        <taxon>Stramenopiles</taxon>
        <taxon>Ochrophyta</taxon>
        <taxon>Bacillariophyta</taxon>
        <taxon>Coscinodiscophyceae</taxon>
        <taxon>Chaetocerotophycidae</taxon>
        <taxon>Chaetocerotales</taxon>
        <taxon>Chaetocerotaceae</taxon>
        <taxon>Chaetoceros</taxon>
    </lineage>
</organism>
<protein>
    <recommendedName>
        <fullName evidence="3">F-box domain-containing protein</fullName>
    </recommendedName>
</protein>
<dbReference type="EMBL" id="BLLK01000023">
    <property type="protein sequence ID" value="GFH47641.1"/>
    <property type="molecule type" value="Genomic_DNA"/>
</dbReference>
<dbReference type="InterPro" id="IPR052050">
    <property type="entry name" value="SecEffector_AnkRepeat"/>
</dbReference>
<name>A0AAD3H291_9STRA</name>
<accession>A0AAD3H291</accession>
<dbReference type="PANTHER" id="PTHR46586">
    <property type="entry name" value="ANKYRIN REPEAT-CONTAINING PROTEIN"/>
    <property type="match status" value="1"/>
</dbReference>
<dbReference type="AlphaFoldDB" id="A0AAD3H291"/>
<keyword evidence="2" id="KW-1185">Reference proteome</keyword>
<sequence>MSANKRLKVSHGNLREELPSASISDLPNDLLKHCFSFIPGQYVTVAPVSRQFHRNYCTVGIDDSLTALTTDTLLKVGKNRRTTAESVSDDIKLTEYCFINNAPKKFMMKVCREAALKGRIDMIECADIFGVDLIKLGKEGALHDRLIDKFAKNGNLEMIQYFDRIKLLEDFDIYDWRIVFDFAAKSDHLHIMKWIFDKKRHLIFEDSDDETYYRSTIEAYEHIIEGVKTNKVTFKLCELAARKGDIEALEHCHQRNHPFEIHQLLYDCSMRNKDKEQALETLKWLRRRGCPWNESLCSSAAWNGNLEALKWARSEGCPWSDATLTAAADRGNIAIMEYCLQNQCPMTVEACCFTMRNKNQNTAFECLKLLREYSCPWDESTCTRAGFKGHFEVMRWAKCNGCPWSETEFRIVVHRGNPYVIKEFLQDEPRQNTDSLFKAALSNGSSTSSQIIEKLKLLREYGYRWTANTTLEAAKQGRLQVLQWLRYVGCAFNVDSCIAVVKSENIDILKYLQRIAG</sequence>
<dbReference type="Proteomes" id="UP001054902">
    <property type="component" value="Unassembled WGS sequence"/>
</dbReference>
<evidence type="ECO:0008006" key="3">
    <source>
        <dbReference type="Google" id="ProtNLM"/>
    </source>
</evidence>
<gene>
    <name evidence="1" type="ORF">CTEN210_04116</name>
</gene>
<dbReference type="SUPFAM" id="SSF48403">
    <property type="entry name" value="Ankyrin repeat"/>
    <property type="match status" value="1"/>
</dbReference>
<dbReference type="InterPro" id="IPR036770">
    <property type="entry name" value="Ankyrin_rpt-contain_sf"/>
</dbReference>